<dbReference type="EMBL" id="NBSK02000005">
    <property type="protein sequence ID" value="KAJ0206323.1"/>
    <property type="molecule type" value="Genomic_DNA"/>
</dbReference>
<dbReference type="AlphaFoldDB" id="A0A9R1VHR4"/>
<evidence type="ECO:0000313" key="2">
    <source>
        <dbReference type="Proteomes" id="UP000235145"/>
    </source>
</evidence>
<organism evidence="1 2">
    <name type="scientific">Lactuca sativa</name>
    <name type="common">Garden lettuce</name>
    <dbReference type="NCBI Taxonomy" id="4236"/>
    <lineage>
        <taxon>Eukaryota</taxon>
        <taxon>Viridiplantae</taxon>
        <taxon>Streptophyta</taxon>
        <taxon>Embryophyta</taxon>
        <taxon>Tracheophyta</taxon>
        <taxon>Spermatophyta</taxon>
        <taxon>Magnoliopsida</taxon>
        <taxon>eudicotyledons</taxon>
        <taxon>Gunneridae</taxon>
        <taxon>Pentapetalae</taxon>
        <taxon>asterids</taxon>
        <taxon>campanulids</taxon>
        <taxon>Asterales</taxon>
        <taxon>Asteraceae</taxon>
        <taxon>Cichorioideae</taxon>
        <taxon>Cichorieae</taxon>
        <taxon>Lactucinae</taxon>
        <taxon>Lactuca</taxon>
    </lineage>
</organism>
<sequence>MKIVHDAWNRFAVFGTPDAYLAAKLRFLKEQIKKWRKDVGKKENKECDDPIGMVKELEKHAESRPISVDEMEIWNNGIKKITELERLSNMDMKQKARIKWMIYGDENSKFFHGYVNCKNRRNFMHGLLN</sequence>
<evidence type="ECO:0000313" key="1">
    <source>
        <dbReference type="EMBL" id="KAJ0206323.1"/>
    </source>
</evidence>
<keyword evidence="2" id="KW-1185">Reference proteome</keyword>
<protein>
    <recommendedName>
        <fullName evidence="3">RNA-directed DNA polymerase, eukaryota, reverse transcriptase zinc-binding domain protein</fullName>
    </recommendedName>
</protein>
<comment type="caution">
    <text evidence="1">The sequence shown here is derived from an EMBL/GenBank/DDBJ whole genome shotgun (WGS) entry which is preliminary data.</text>
</comment>
<reference evidence="1 2" key="1">
    <citation type="journal article" date="2017" name="Nat. Commun.">
        <title>Genome assembly with in vitro proximity ligation data and whole-genome triplication in lettuce.</title>
        <authorList>
            <person name="Reyes-Chin-Wo S."/>
            <person name="Wang Z."/>
            <person name="Yang X."/>
            <person name="Kozik A."/>
            <person name="Arikit S."/>
            <person name="Song C."/>
            <person name="Xia L."/>
            <person name="Froenicke L."/>
            <person name="Lavelle D.O."/>
            <person name="Truco M.J."/>
            <person name="Xia R."/>
            <person name="Zhu S."/>
            <person name="Xu C."/>
            <person name="Xu H."/>
            <person name="Xu X."/>
            <person name="Cox K."/>
            <person name="Korf I."/>
            <person name="Meyers B.C."/>
            <person name="Michelmore R.W."/>
        </authorList>
    </citation>
    <scope>NUCLEOTIDE SEQUENCE [LARGE SCALE GENOMIC DNA]</scope>
    <source>
        <strain evidence="2">cv. Salinas</strain>
        <tissue evidence="1">Seedlings</tissue>
    </source>
</reference>
<name>A0A9R1VHR4_LACSA</name>
<proteinExistence type="predicted"/>
<accession>A0A9R1VHR4</accession>
<evidence type="ECO:0008006" key="3">
    <source>
        <dbReference type="Google" id="ProtNLM"/>
    </source>
</evidence>
<dbReference type="Proteomes" id="UP000235145">
    <property type="component" value="Unassembled WGS sequence"/>
</dbReference>
<gene>
    <name evidence="1" type="ORF">LSAT_V11C500248810</name>
</gene>